<comment type="function">
    <text evidence="1">Core subunit of the mitochondrial membrane respiratory chain NADH dehydrogenase (Complex I) that is believed to belong to the minimal assembly required for catalysis. Complex I functions in the transfer of electrons from NADH to the respiratory chain. The immediate electron acceptor for the enzyme is believed to be ubiquinone.</text>
</comment>
<feature type="transmembrane region" description="Helical" evidence="12">
    <location>
        <begin position="169"/>
        <end position="192"/>
    </location>
</feature>
<keyword evidence="5" id="KW-0813">Transport</keyword>
<evidence type="ECO:0000256" key="7">
    <source>
        <dbReference type="ARBA" id="ARBA00022989"/>
    </source>
</evidence>
<sequence length="306" mass="33659">MMFDLVVSGYIVVLMLLNVAFVTLMERKILGCSQFRKGPNKVSFMGLLQPIADAIKLFGKEIVSPSMSNSLFFSVAPALGLVIFLLITSSLLGKSHGGFIEYSLIFILCVMSLGVYPLFVAGWSSNNKYALLGSLRGIAQSISYEISLSLIFLSLMLLCQSFSVSGFEYYLPSGCLTLFLAPLMLLWLVSCLAETNRTPFDFAEGESELVSGFNVEFGGLNFVFMFMSEYGMILFFSVLTSNLFIAGSSLSLAGSSGSLIFVFFWMWTRATLPRFRYDKLMMLAWTSILPLSLGYVCFTGVLGGSL</sequence>
<keyword evidence="7 12" id="KW-1133">Transmembrane helix</keyword>
<evidence type="ECO:0000256" key="1">
    <source>
        <dbReference type="ARBA" id="ARBA00003257"/>
    </source>
</evidence>
<comment type="catalytic activity">
    <reaction evidence="11">
        <text>a ubiquinone + NADH + 5 H(+)(in) = a ubiquinol + NAD(+) + 4 H(+)(out)</text>
        <dbReference type="Rhea" id="RHEA:29091"/>
        <dbReference type="Rhea" id="RHEA-COMP:9565"/>
        <dbReference type="Rhea" id="RHEA-COMP:9566"/>
        <dbReference type="ChEBI" id="CHEBI:15378"/>
        <dbReference type="ChEBI" id="CHEBI:16389"/>
        <dbReference type="ChEBI" id="CHEBI:17976"/>
        <dbReference type="ChEBI" id="CHEBI:57540"/>
        <dbReference type="ChEBI" id="CHEBI:57945"/>
        <dbReference type="EC" id="7.1.1.2"/>
    </reaction>
</comment>
<gene>
    <name evidence="13" type="primary">nad1</name>
</gene>
<dbReference type="HAMAP" id="MF_01350">
    <property type="entry name" value="NDH1_NuoH"/>
    <property type="match status" value="1"/>
</dbReference>
<name>A2T585_TIGCA</name>
<feature type="transmembrane region" description="Helical" evidence="12">
    <location>
        <begin position="6"/>
        <end position="25"/>
    </location>
</feature>
<proteinExistence type="inferred from homology"/>
<accession>A2T585</accession>
<dbReference type="EMBL" id="DQ917373">
    <property type="protein sequence ID" value="ABK79911.1"/>
    <property type="molecule type" value="Genomic_DNA"/>
</dbReference>
<evidence type="ECO:0000256" key="2">
    <source>
        <dbReference type="ARBA" id="ARBA00004225"/>
    </source>
</evidence>
<evidence type="ECO:0000256" key="9">
    <source>
        <dbReference type="ARBA" id="ARBA00023136"/>
    </source>
</evidence>
<feature type="transmembrane region" description="Helical" evidence="12">
    <location>
        <begin position="280"/>
        <end position="302"/>
    </location>
</feature>
<evidence type="ECO:0000256" key="12">
    <source>
        <dbReference type="SAM" id="Phobius"/>
    </source>
</evidence>
<reference evidence="13" key="2">
    <citation type="journal article" date="2007" name="Gene">
        <title>Three divergent mitochondrial genomes from California populations of the copepod Tigriopus californicus.</title>
        <authorList>
            <person name="Burton R.S."/>
            <person name="Byrne R.J."/>
            <person name="Rawson P.D."/>
        </authorList>
    </citation>
    <scope>NUCLEOTIDE SEQUENCE</scope>
    <source>
        <strain evidence="13">AB81</strain>
    </source>
</reference>
<keyword evidence="11 13" id="KW-0496">Mitochondrion</keyword>
<feature type="transmembrane region" description="Helical" evidence="12">
    <location>
        <begin position="213"/>
        <end position="237"/>
    </location>
</feature>
<evidence type="ECO:0000256" key="11">
    <source>
        <dbReference type="RuleBase" id="RU000473"/>
    </source>
</evidence>
<feature type="transmembrane region" description="Helical" evidence="12">
    <location>
        <begin position="142"/>
        <end position="163"/>
    </location>
</feature>
<geneLocation type="mitochondrion" evidence="13"/>
<protein>
    <recommendedName>
        <fullName evidence="4 11">NADH-ubiquinone oxidoreductase chain 1</fullName>
        <ecNumber evidence="11">7.1.1.2</ecNumber>
    </recommendedName>
</protein>
<dbReference type="InterPro" id="IPR001694">
    <property type="entry name" value="NADH_UbQ_OxRdtase_su1/FPO"/>
</dbReference>
<dbReference type="PROSITE" id="PS00668">
    <property type="entry name" value="COMPLEX1_ND1_2"/>
    <property type="match status" value="1"/>
</dbReference>
<evidence type="ECO:0000256" key="3">
    <source>
        <dbReference type="ARBA" id="ARBA00010535"/>
    </source>
</evidence>
<evidence type="ECO:0000256" key="4">
    <source>
        <dbReference type="ARBA" id="ARBA00021009"/>
    </source>
</evidence>
<dbReference type="PANTHER" id="PTHR11432">
    <property type="entry name" value="NADH DEHYDROGENASE SUBUNIT 1"/>
    <property type="match status" value="1"/>
</dbReference>
<dbReference type="GO" id="GO:0003954">
    <property type="term" value="F:NADH dehydrogenase activity"/>
    <property type="evidence" value="ECO:0007669"/>
    <property type="project" value="TreeGrafter"/>
</dbReference>
<dbReference type="AlphaFoldDB" id="A2T585"/>
<organism evidence="13">
    <name type="scientific">Tigriopus californicus</name>
    <name type="common">Marine copepod</name>
    <dbReference type="NCBI Taxonomy" id="6832"/>
    <lineage>
        <taxon>Eukaryota</taxon>
        <taxon>Metazoa</taxon>
        <taxon>Ecdysozoa</taxon>
        <taxon>Arthropoda</taxon>
        <taxon>Crustacea</taxon>
        <taxon>Multicrustacea</taxon>
        <taxon>Hexanauplia</taxon>
        <taxon>Copepoda</taxon>
        <taxon>Harpacticoida</taxon>
        <taxon>Harpacticidae</taxon>
        <taxon>Tigriopus</taxon>
    </lineage>
</organism>
<evidence type="ECO:0000313" key="13">
    <source>
        <dbReference type="EMBL" id="ABK79911.1"/>
    </source>
</evidence>
<dbReference type="Pfam" id="PF00146">
    <property type="entry name" value="NADHdh"/>
    <property type="match status" value="1"/>
</dbReference>
<evidence type="ECO:0000256" key="8">
    <source>
        <dbReference type="ARBA" id="ARBA00023075"/>
    </source>
</evidence>
<keyword evidence="8 11" id="KW-0830">Ubiquinone</keyword>
<keyword evidence="6 10" id="KW-0812">Transmembrane</keyword>
<keyword evidence="10" id="KW-0520">NAD</keyword>
<evidence type="ECO:0000256" key="10">
    <source>
        <dbReference type="RuleBase" id="RU000471"/>
    </source>
</evidence>
<evidence type="ECO:0000256" key="6">
    <source>
        <dbReference type="ARBA" id="ARBA00022692"/>
    </source>
</evidence>
<reference evidence="13" key="1">
    <citation type="submission" date="2006-08" db="EMBL/GenBank/DDBJ databases">
        <authorList>
            <person name="Burton R."/>
            <person name="Byrne R."/>
            <person name="Rawson P."/>
        </authorList>
    </citation>
    <scope>NUCLEOTIDE SEQUENCE</scope>
    <source>
        <strain evidence="13">AB81</strain>
    </source>
</reference>
<feature type="transmembrane region" description="Helical" evidence="12">
    <location>
        <begin position="243"/>
        <end position="268"/>
    </location>
</feature>
<dbReference type="EC" id="7.1.1.2" evidence="11"/>
<keyword evidence="9 12" id="KW-0472">Membrane</keyword>
<dbReference type="GO" id="GO:0009060">
    <property type="term" value="P:aerobic respiration"/>
    <property type="evidence" value="ECO:0007669"/>
    <property type="project" value="TreeGrafter"/>
</dbReference>
<evidence type="ECO:0000256" key="5">
    <source>
        <dbReference type="ARBA" id="ARBA00022448"/>
    </source>
</evidence>
<comment type="subcellular location">
    <subcellularLocation>
        <location evidence="10">Mitochondrion inner membrane</location>
        <topology evidence="10">Multi-pass membrane protein</topology>
    </subcellularLocation>
    <subcellularLocation>
        <location evidence="2">Mitochondrion membrane</location>
        <topology evidence="2">Multi-pass membrane protein</topology>
    </subcellularLocation>
</comment>
<dbReference type="InterPro" id="IPR018086">
    <property type="entry name" value="NADH_UbQ_OxRdtase_su1_CS"/>
</dbReference>
<comment type="similarity">
    <text evidence="3 10">Belongs to the complex I subunit 1 family.</text>
</comment>
<dbReference type="GO" id="GO:0008137">
    <property type="term" value="F:NADH dehydrogenase (ubiquinone) activity"/>
    <property type="evidence" value="ECO:0007669"/>
    <property type="project" value="UniProtKB-EC"/>
</dbReference>
<dbReference type="PANTHER" id="PTHR11432:SF3">
    <property type="entry name" value="NADH-UBIQUINONE OXIDOREDUCTASE CHAIN 1"/>
    <property type="match status" value="1"/>
</dbReference>
<dbReference type="PROSITE" id="PS00667">
    <property type="entry name" value="COMPLEX1_ND1_1"/>
    <property type="match status" value="1"/>
</dbReference>
<feature type="transmembrane region" description="Helical" evidence="12">
    <location>
        <begin position="70"/>
        <end position="93"/>
    </location>
</feature>
<dbReference type="GO" id="GO:0005743">
    <property type="term" value="C:mitochondrial inner membrane"/>
    <property type="evidence" value="ECO:0007669"/>
    <property type="project" value="UniProtKB-SubCell"/>
</dbReference>
<feature type="transmembrane region" description="Helical" evidence="12">
    <location>
        <begin position="99"/>
        <end position="121"/>
    </location>
</feature>